<reference evidence="1" key="1">
    <citation type="submission" date="2021-06" db="EMBL/GenBank/DDBJ databases">
        <authorList>
            <person name="Criscuolo A."/>
        </authorList>
    </citation>
    <scope>NUCLEOTIDE SEQUENCE</scope>
    <source>
        <strain evidence="1">CIP111803</strain>
    </source>
</reference>
<dbReference type="EMBL" id="CAJVAP010000030">
    <property type="protein sequence ID" value="CAG7618551.1"/>
    <property type="molecule type" value="Genomic_DNA"/>
</dbReference>
<comment type="caution">
    <text evidence="1">The sequence shown here is derived from an EMBL/GenBank/DDBJ whole genome shotgun (WGS) entry which is preliminary data.</text>
</comment>
<gene>
    <name evidence="1" type="ORF">LEUCIP111803_02214</name>
</gene>
<organism evidence="1 2">
    <name type="scientific">Leucobacter soli</name>
    <dbReference type="NCBI Taxonomy" id="2812850"/>
    <lineage>
        <taxon>Bacteria</taxon>
        <taxon>Bacillati</taxon>
        <taxon>Actinomycetota</taxon>
        <taxon>Actinomycetes</taxon>
        <taxon>Micrococcales</taxon>
        <taxon>Microbacteriaceae</taxon>
        <taxon>Leucobacter</taxon>
    </lineage>
</organism>
<proteinExistence type="predicted"/>
<keyword evidence="2" id="KW-1185">Reference proteome</keyword>
<accession>A0A916K1W0</accession>
<dbReference type="RefSeq" id="WP_218116145.1">
    <property type="nucleotide sequence ID" value="NZ_CAJVAP010000030.1"/>
</dbReference>
<sequence>MSVTKEIYLVCDHCLDRQEDSFWYVSEARRRAKIEGWVHERGHDFCEGCTADAWERGGE</sequence>
<dbReference type="Proteomes" id="UP000693892">
    <property type="component" value="Unassembled WGS sequence"/>
</dbReference>
<dbReference type="AlphaFoldDB" id="A0A916K1W0"/>
<evidence type="ECO:0000313" key="1">
    <source>
        <dbReference type="EMBL" id="CAG7618551.1"/>
    </source>
</evidence>
<evidence type="ECO:0000313" key="2">
    <source>
        <dbReference type="Proteomes" id="UP000693892"/>
    </source>
</evidence>
<name>A0A916K1W0_9MICO</name>
<protein>
    <submittedName>
        <fullName evidence="1">Uncharacterized protein</fullName>
    </submittedName>
</protein>